<proteinExistence type="predicted"/>
<name>A0A401ZE43_9CHLR</name>
<organism evidence="1 2">
    <name type="scientific">Dictyobacter aurantiacus</name>
    <dbReference type="NCBI Taxonomy" id="1936993"/>
    <lineage>
        <taxon>Bacteria</taxon>
        <taxon>Bacillati</taxon>
        <taxon>Chloroflexota</taxon>
        <taxon>Ktedonobacteria</taxon>
        <taxon>Ktedonobacterales</taxon>
        <taxon>Dictyobacteraceae</taxon>
        <taxon>Dictyobacter</taxon>
    </lineage>
</organism>
<gene>
    <name evidence="1" type="ORF">KDAU_24790</name>
</gene>
<evidence type="ECO:0000313" key="1">
    <source>
        <dbReference type="EMBL" id="GCE05150.1"/>
    </source>
</evidence>
<evidence type="ECO:0000313" key="2">
    <source>
        <dbReference type="Proteomes" id="UP000287224"/>
    </source>
</evidence>
<dbReference type="AlphaFoldDB" id="A0A401ZE43"/>
<dbReference type="Proteomes" id="UP000287224">
    <property type="component" value="Unassembled WGS sequence"/>
</dbReference>
<reference evidence="2" key="1">
    <citation type="submission" date="2018-12" db="EMBL/GenBank/DDBJ databases">
        <title>Tengunoibacter tsumagoiensis gen. nov., sp. nov., Dictyobacter kobayashii sp. nov., D. alpinus sp. nov., and D. joshuensis sp. nov. and description of Dictyobacteraceae fam. nov. within the order Ktedonobacterales isolated from Tengu-no-mugimeshi.</title>
        <authorList>
            <person name="Wang C.M."/>
            <person name="Zheng Y."/>
            <person name="Sakai Y."/>
            <person name="Toyoda A."/>
            <person name="Minakuchi Y."/>
            <person name="Abe K."/>
            <person name="Yokota A."/>
            <person name="Yabe S."/>
        </authorList>
    </citation>
    <scope>NUCLEOTIDE SEQUENCE [LARGE SCALE GENOMIC DNA]</scope>
    <source>
        <strain evidence="2">S-27</strain>
    </source>
</reference>
<keyword evidence="2" id="KW-1185">Reference proteome</keyword>
<dbReference type="EMBL" id="BIFQ01000001">
    <property type="protein sequence ID" value="GCE05150.1"/>
    <property type="molecule type" value="Genomic_DNA"/>
</dbReference>
<comment type="caution">
    <text evidence="1">The sequence shown here is derived from an EMBL/GenBank/DDBJ whole genome shotgun (WGS) entry which is preliminary data.</text>
</comment>
<protein>
    <submittedName>
        <fullName evidence="1">Uncharacterized protein</fullName>
    </submittedName>
</protein>
<accession>A0A401ZE43</accession>
<sequence>MAERTMSAPSLFLYAKSCVIDLVDQGTRTCGESARKGRTYGGRGVVGDEIYDILGSQPNAKGADVTCPER</sequence>